<dbReference type="AlphaFoldDB" id="A0A164RMA2"/>
<comment type="caution">
    <text evidence="1">The sequence shown here is derived from an EMBL/GenBank/DDBJ whole genome shotgun (WGS) entry which is preliminary data.</text>
</comment>
<accession>A0A164RMA2</accession>
<dbReference type="EMBL" id="LRGB01002190">
    <property type="protein sequence ID" value="KZS08773.1"/>
    <property type="molecule type" value="Genomic_DNA"/>
</dbReference>
<organism evidence="1 2">
    <name type="scientific">Daphnia magna</name>
    <dbReference type="NCBI Taxonomy" id="35525"/>
    <lineage>
        <taxon>Eukaryota</taxon>
        <taxon>Metazoa</taxon>
        <taxon>Ecdysozoa</taxon>
        <taxon>Arthropoda</taxon>
        <taxon>Crustacea</taxon>
        <taxon>Branchiopoda</taxon>
        <taxon>Diplostraca</taxon>
        <taxon>Cladocera</taxon>
        <taxon>Anomopoda</taxon>
        <taxon>Daphniidae</taxon>
        <taxon>Daphnia</taxon>
    </lineage>
</organism>
<dbReference type="Proteomes" id="UP000076858">
    <property type="component" value="Unassembled WGS sequence"/>
</dbReference>
<evidence type="ECO:0000313" key="1">
    <source>
        <dbReference type="EMBL" id="KZS08773.1"/>
    </source>
</evidence>
<name>A0A164RMA2_9CRUS</name>
<proteinExistence type="predicted"/>
<evidence type="ECO:0000313" key="2">
    <source>
        <dbReference type="Proteomes" id="UP000076858"/>
    </source>
</evidence>
<gene>
    <name evidence="1" type="ORF">APZ42_027496</name>
</gene>
<sequence>MFGVYLSTRTIFCIPLFHPLFKVERNSSLIVIAGPFLCVTNYVAPAIDCYRFSLVTSAFVFPKARNKTNGTIAKYTWPANSNAIVSPAGTSRKRRDT</sequence>
<keyword evidence="2" id="KW-1185">Reference proteome</keyword>
<reference evidence="1 2" key="1">
    <citation type="submission" date="2016-03" db="EMBL/GenBank/DDBJ databases">
        <title>EvidentialGene: Evidence-directed Construction of Genes on Genomes.</title>
        <authorList>
            <person name="Gilbert D.G."/>
            <person name="Choi J.-H."/>
            <person name="Mockaitis K."/>
            <person name="Colbourne J."/>
            <person name="Pfrender M."/>
        </authorList>
    </citation>
    <scope>NUCLEOTIDE SEQUENCE [LARGE SCALE GENOMIC DNA]</scope>
    <source>
        <strain evidence="1 2">Xinb3</strain>
        <tissue evidence="1">Complete organism</tissue>
    </source>
</reference>
<protein>
    <submittedName>
        <fullName evidence="1">Uncharacterized protein</fullName>
    </submittedName>
</protein>